<keyword evidence="3" id="KW-1185">Reference proteome</keyword>
<dbReference type="Proteomes" id="UP000291819">
    <property type="component" value="Unassembled WGS sequence"/>
</dbReference>
<dbReference type="RefSeq" id="WP_131032397.1">
    <property type="nucleotide sequence ID" value="NZ_SIXF01000041.1"/>
</dbReference>
<gene>
    <name evidence="2" type="ORF">EYS08_23575</name>
</gene>
<keyword evidence="1" id="KW-0812">Transmembrane</keyword>
<dbReference type="InterPro" id="IPR021448">
    <property type="entry name" value="DUF3098"/>
</dbReference>
<evidence type="ECO:0000313" key="3">
    <source>
        <dbReference type="Proteomes" id="UP000291819"/>
    </source>
</evidence>
<dbReference type="EMBL" id="SIXF01000041">
    <property type="protein sequence ID" value="TBO38856.1"/>
    <property type="molecule type" value="Genomic_DNA"/>
</dbReference>
<accession>A0A4Q9H6U5</accession>
<evidence type="ECO:0000313" key="2">
    <source>
        <dbReference type="EMBL" id="TBO38856.1"/>
    </source>
</evidence>
<evidence type="ECO:0000256" key="1">
    <source>
        <dbReference type="SAM" id="Phobius"/>
    </source>
</evidence>
<name>A0A4Q9H6U5_9SPHI</name>
<keyword evidence="1" id="KW-1133">Transmembrane helix</keyword>
<feature type="transmembrane region" description="Helical" evidence="1">
    <location>
        <begin position="55"/>
        <end position="73"/>
    </location>
</feature>
<dbReference type="OrthoDB" id="963379at2"/>
<keyword evidence="1" id="KW-0472">Membrane</keyword>
<proteinExistence type="predicted"/>
<reference evidence="2 3" key="1">
    <citation type="submission" date="2019-02" db="EMBL/GenBank/DDBJ databases">
        <title>Pedobacter kyonggii whole genome sequence analysis.</title>
        <authorList>
            <person name="Dahal R.H."/>
        </authorList>
    </citation>
    <scope>NUCLEOTIDE SEQUENCE [LARGE SCALE GENOMIC DNA]</scope>
    <source>
        <strain evidence="2 3">K-4-11-1</strain>
    </source>
</reference>
<feature type="transmembrane region" description="Helical" evidence="1">
    <location>
        <begin position="24"/>
        <end position="43"/>
    </location>
</feature>
<dbReference type="Pfam" id="PF11297">
    <property type="entry name" value="DUF3098"/>
    <property type="match status" value="1"/>
</dbReference>
<sequence length="75" mass="8278">MAEKKTGPVVKDVKSELVFTKKNYQLLLISIAIVAVGFILMMGTEGNIYDFRRTLLAPIVVLAGFAFGIYAILKK</sequence>
<protein>
    <submittedName>
        <fullName evidence="2">DUF3098 domain-containing protein</fullName>
    </submittedName>
</protein>
<dbReference type="AlphaFoldDB" id="A0A4Q9H6U5"/>
<organism evidence="2 3">
    <name type="scientific">Pedobacter kyonggii</name>
    <dbReference type="NCBI Taxonomy" id="1926871"/>
    <lineage>
        <taxon>Bacteria</taxon>
        <taxon>Pseudomonadati</taxon>
        <taxon>Bacteroidota</taxon>
        <taxon>Sphingobacteriia</taxon>
        <taxon>Sphingobacteriales</taxon>
        <taxon>Sphingobacteriaceae</taxon>
        <taxon>Pedobacter</taxon>
    </lineage>
</organism>
<comment type="caution">
    <text evidence="2">The sequence shown here is derived from an EMBL/GenBank/DDBJ whole genome shotgun (WGS) entry which is preliminary data.</text>
</comment>